<comment type="caution">
    <text evidence="12">The sequence shown here is derived from an EMBL/GenBank/DDBJ whole genome shotgun (WGS) entry which is preliminary data.</text>
</comment>
<dbReference type="PROSITE" id="PS52016">
    <property type="entry name" value="TONB_DEPENDENT_REC_3"/>
    <property type="match status" value="1"/>
</dbReference>
<name>A0A4Q8LEC9_9GAMM</name>
<dbReference type="PANTHER" id="PTHR30069:SF46">
    <property type="entry name" value="OAR PROTEIN"/>
    <property type="match status" value="1"/>
</dbReference>
<dbReference type="GO" id="GO:0015344">
    <property type="term" value="F:siderophore uptake transmembrane transporter activity"/>
    <property type="evidence" value="ECO:0007669"/>
    <property type="project" value="TreeGrafter"/>
</dbReference>
<evidence type="ECO:0000259" key="10">
    <source>
        <dbReference type="Pfam" id="PF07715"/>
    </source>
</evidence>
<keyword evidence="4 7" id="KW-0812">Transmembrane</keyword>
<feature type="domain" description="TonB-dependent receptor plug" evidence="10">
    <location>
        <begin position="134"/>
        <end position="235"/>
    </location>
</feature>
<feature type="signal peptide" evidence="9">
    <location>
        <begin position="1"/>
        <end position="26"/>
    </location>
</feature>
<keyword evidence="12" id="KW-0675">Receptor</keyword>
<comment type="similarity">
    <text evidence="7">Belongs to the TonB-dependent receptor family.</text>
</comment>
<evidence type="ECO:0000256" key="3">
    <source>
        <dbReference type="ARBA" id="ARBA00022452"/>
    </source>
</evidence>
<feature type="domain" description="TonB-dependent transporter Oar-like beta-barrel" evidence="11">
    <location>
        <begin position="333"/>
        <end position="594"/>
    </location>
</feature>
<dbReference type="Gene3D" id="2.170.130.10">
    <property type="entry name" value="TonB-dependent receptor, plug domain"/>
    <property type="match status" value="1"/>
</dbReference>
<dbReference type="InterPro" id="IPR012910">
    <property type="entry name" value="Plug_dom"/>
</dbReference>
<dbReference type="Proteomes" id="UP000292627">
    <property type="component" value="Unassembled WGS sequence"/>
</dbReference>
<feature type="domain" description="TonB-dependent transporter Oar-like beta-barrel" evidence="11">
    <location>
        <begin position="602"/>
        <end position="875"/>
    </location>
</feature>
<dbReference type="SUPFAM" id="SSF56935">
    <property type="entry name" value="Porins"/>
    <property type="match status" value="1"/>
</dbReference>
<accession>A0A4Q8LEC9</accession>
<reference evidence="12 13" key="1">
    <citation type="submission" date="2019-02" db="EMBL/GenBank/DDBJ databases">
        <title>WGS of Pseudoxanthomonas species novum from clinical isolates.</title>
        <authorList>
            <person name="Bernier A.-M."/>
            <person name="Bernard K."/>
            <person name="Vachon A."/>
        </authorList>
    </citation>
    <scope>NUCLEOTIDE SEQUENCE [LARGE SCALE GENOMIC DNA]</scope>
    <source>
        <strain evidence="12 13">NML171200</strain>
    </source>
</reference>
<keyword evidence="9" id="KW-0732">Signal</keyword>
<evidence type="ECO:0000256" key="8">
    <source>
        <dbReference type="SAM" id="MobiDB-lite"/>
    </source>
</evidence>
<organism evidence="12 13">
    <name type="scientific">Pseudoxanthomonas winnipegensis</name>
    <dbReference type="NCBI Taxonomy" id="2480810"/>
    <lineage>
        <taxon>Bacteria</taxon>
        <taxon>Pseudomonadati</taxon>
        <taxon>Pseudomonadota</taxon>
        <taxon>Gammaproteobacteria</taxon>
        <taxon>Lysobacterales</taxon>
        <taxon>Lysobacteraceae</taxon>
        <taxon>Pseudoxanthomonas</taxon>
    </lineage>
</organism>
<dbReference type="Gene3D" id="2.40.170.20">
    <property type="entry name" value="TonB-dependent receptor, beta-barrel domain"/>
    <property type="match status" value="1"/>
</dbReference>
<dbReference type="EMBL" id="SHMC01000002">
    <property type="protein sequence ID" value="TAA27101.1"/>
    <property type="molecule type" value="Genomic_DNA"/>
</dbReference>
<evidence type="ECO:0000256" key="1">
    <source>
        <dbReference type="ARBA" id="ARBA00004571"/>
    </source>
</evidence>
<dbReference type="RefSeq" id="WP_130550949.1">
    <property type="nucleotide sequence ID" value="NZ_SHMC01000002.1"/>
</dbReference>
<feature type="region of interest" description="Disordered" evidence="8">
    <location>
        <begin position="450"/>
        <end position="474"/>
    </location>
</feature>
<dbReference type="Gene3D" id="2.60.40.1120">
    <property type="entry name" value="Carboxypeptidase-like, regulatory domain"/>
    <property type="match status" value="1"/>
</dbReference>
<keyword evidence="5 7" id="KW-0472">Membrane</keyword>
<dbReference type="InterPro" id="IPR057601">
    <property type="entry name" value="Oar-like_b-barrel"/>
</dbReference>
<dbReference type="PANTHER" id="PTHR30069">
    <property type="entry name" value="TONB-DEPENDENT OUTER MEMBRANE RECEPTOR"/>
    <property type="match status" value="1"/>
</dbReference>
<dbReference type="AlphaFoldDB" id="A0A4Q8LEC9"/>
<evidence type="ECO:0000256" key="9">
    <source>
        <dbReference type="SAM" id="SignalP"/>
    </source>
</evidence>
<dbReference type="GO" id="GO:0030246">
    <property type="term" value="F:carbohydrate binding"/>
    <property type="evidence" value="ECO:0007669"/>
    <property type="project" value="InterPro"/>
</dbReference>
<dbReference type="GO" id="GO:0009279">
    <property type="term" value="C:cell outer membrane"/>
    <property type="evidence" value="ECO:0007669"/>
    <property type="project" value="UniProtKB-SubCell"/>
</dbReference>
<evidence type="ECO:0000256" key="5">
    <source>
        <dbReference type="ARBA" id="ARBA00023136"/>
    </source>
</evidence>
<protein>
    <submittedName>
        <fullName evidence="12">TonB-dependent receptor</fullName>
    </submittedName>
</protein>
<keyword evidence="2 7" id="KW-0813">Transport</keyword>
<dbReference type="Pfam" id="PF07715">
    <property type="entry name" value="Plug"/>
    <property type="match status" value="1"/>
</dbReference>
<sequence length="1008" mass="109267">MSFSRSLLFHALAAGLALSASPAAFAQSTTGTLYGQAEAGSTIRIQSATGTTREIQVGADGQYRSPALPVGEYTLSAIHDGQPVGADAHVLVKVGVASEVSFAAPAAASAGATNLGAVKVSASAVPSIDASAVDSRTVITASQLARLPLARNAEDIAKLAPGVVANSGGFHSDTGKELVSFGGSSPTENAYYINGFNTTDPLNTAGGLTLPYGAIDQQEIYTGGYSAQFGRSDGGVINAVGKHGTNQWHYGAQVLWQPDWGRAGAKNSHYANGLPDSPLAGDLYHYNGANRTDSYTVSAYAGGPIIRDRLFFFAAGEFQRDWTDSTNTLDSGGNYISQTSKMPRAYVKLNWNINDDNLLELTGVRDRLDSSSNVYAYDYRAFERSGFLYANGDTQTGGDMWVARYTGYLTDTLTLSATYGEMDTKMYSAEPPNYDPTLVRVDNWTYQNPALNGGTPRYNNQVQGDLSEPDRGNHSSNLRVDLSWTLGNHTLSAGIDNIRSQAIDQGGHAPGPGYVWSYQRADDPSLPLDASHGIGPVAGFPNGADGYYVQRNTWSGITSISSSQKAQYLEDKWQVADNLLLSIGLRNDQFTNFNSDGVPYIRQTKPQWAPRLGAAWDVHGDSSFKVYANAGRYYLGLPLNPGLIVAAGFYNTTHLYTYSGIAADGSPTGLTDISGEYSALNQFGQAPDPKTATARTLEPEYQDEYILGFEHTLGDAWVWGLKGTYRNLRNAIDDFCSMSQVAAAANAAGHDVANFNTCYLINPGRTNVFTMIDGDGSYFDFPMSMQDLGFKQKLIRKYYGLEAVLEHPVADNWYGKASYVFSRSYGNTEGQVRSDASQGGTSTSYDWDNWTIMENANGPQNNDHTHQLKLYGYYTFSPEWLVSANFAAVSGTPRHCLSFYGQQQLDPLGYGSVYHFCNGEPSPPGKQGRMPWMTQLDMGVTWTPDFADHRLAFTGSVFNLLDSQVALQRYAFAQTTPSSDASPNNPLYQTVTIRQPPRSIRLSVSYDF</sequence>
<evidence type="ECO:0000256" key="7">
    <source>
        <dbReference type="PROSITE-ProRule" id="PRU01360"/>
    </source>
</evidence>
<evidence type="ECO:0000256" key="4">
    <source>
        <dbReference type="ARBA" id="ARBA00022692"/>
    </source>
</evidence>
<evidence type="ECO:0000256" key="6">
    <source>
        <dbReference type="ARBA" id="ARBA00023237"/>
    </source>
</evidence>
<dbReference type="InterPro" id="IPR037066">
    <property type="entry name" value="Plug_dom_sf"/>
</dbReference>
<dbReference type="Pfam" id="PF25183">
    <property type="entry name" value="OMP_b-brl_4"/>
    <property type="match status" value="2"/>
</dbReference>
<keyword evidence="6 7" id="KW-0998">Cell outer membrane</keyword>
<evidence type="ECO:0000259" key="11">
    <source>
        <dbReference type="Pfam" id="PF25183"/>
    </source>
</evidence>
<proteinExistence type="inferred from homology"/>
<feature type="chain" id="PRO_5020742687" evidence="9">
    <location>
        <begin position="27"/>
        <end position="1008"/>
    </location>
</feature>
<evidence type="ECO:0000313" key="12">
    <source>
        <dbReference type="EMBL" id="TAA27101.1"/>
    </source>
</evidence>
<dbReference type="OrthoDB" id="9768147at2"/>
<comment type="subcellular location">
    <subcellularLocation>
        <location evidence="1 7">Cell outer membrane</location>
        <topology evidence="1 7">Multi-pass membrane protein</topology>
    </subcellularLocation>
</comment>
<gene>
    <name evidence="12" type="ORF">EA660_07845</name>
</gene>
<evidence type="ECO:0000313" key="13">
    <source>
        <dbReference type="Proteomes" id="UP000292627"/>
    </source>
</evidence>
<keyword evidence="3 7" id="KW-1134">Transmembrane beta strand</keyword>
<dbReference type="InterPro" id="IPR036942">
    <property type="entry name" value="Beta-barrel_TonB_sf"/>
</dbReference>
<dbReference type="GO" id="GO:0044718">
    <property type="term" value="P:siderophore transmembrane transport"/>
    <property type="evidence" value="ECO:0007669"/>
    <property type="project" value="TreeGrafter"/>
</dbReference>
<dbReference type="InterPro" id="IPR039426">
    <property type="entry name" value="TonB-dep_rcpt-like"/>
</dbReference>
<evidence type="ECO:0000256" key="2">
    <source>
        <dbReference type="ARBA" id="ARBA00022448"/>
    </source>
</evidence>
<dbReference type="InterPro" id="IPR013784">
    <property type="entry name" value="Carb-bd-like_fold"/>
</dbReference>
<dbReference type="SUPFAM" id="SSF49452">
    <property type="entry name" value="Starch-binding domain-like"/>
    <property type="match status" value="1"/>
</dbReference>